<dbReference type="GO" id="GO:0051294">
    <property type="term" value="P:establishment of spindle orientation"/>
    <property type="evidence" value="ECO:0007669"/>
    <property type="project" value="TreeGrafter"/>
</dbReference>
<dbReference type="InterPro" id="IPR036322">
    <property type="entry name" value="WD40_repeat_dom_sf"/>
</dbReference>
<dbReference type="Pfam" id="PF08366">
    <property type="entry name" value="LLGL"/>
    <property type="match status" value="1"/>
</dbReference>
<protein>
    <submittedName>
        <fullName evidence="4">LLGL domain-containing protein</fullName>
    </submittedName>
</protein>
<reference evidence="2 3" key="2">
    <citation type="submission" date="2018-11" db="EMBL/GenBank/DDBJ databases">
        <authorList>
            <consortium name="Pathogen Informatics"/>
        </authorList>
    </citation>
    <scope>NUCLEOTIDE SEQUENCE [LARGE SCALE GENOMIC DNA]</scope>
</reference>
<dbReference type="InterPro" id="IPR013577">
    <property type="entry name" value="LLGL2"/>
</dbReference>
<dbReference type="Proteomes" id="UP000278807">
    <property type="component" value="Unassembled WGS sequence"/>
</dbReference>
<evidence type="ECO:0000313" key="3">
    <source>
        <dbReference type="Proteomes" id="UP000278807"/>
    </source>
</evidence>
<dbReference type="GO" id="GO:0008593">
    <property type="term" value="P:regulation of Notch signaling pathway"/>
    <property type="evidence" value="ECO:0007669"/>
    <property type="project" value="TreeGrafter"/>
</dbReference>
<dbReference type="GO" id="GO:0032878">
    <property type="term" value="P:regulation of establishment or maintenance of cell polarity"/>
    <property type="evidence" value="ECO:0007669"/>
    <property type="project" value="TreeGrafter"/>
</dbReference>
<evidence type="ECO:0000313" key="4">
    <source>
        <dbReference type="WBParaSite" id="HNAJ_0000167501-mRNA-1"/>
    </source>
</evidence>
<organism evidence="4">
    <name type="scientific">Rodentolepis nana</name>
    <name type="common">Dwarf tapeworm</name>
    <name type="synonym">Hymenolepis nana</name>
    <dbReference type="NCBI Taxonomy" id="102285"/>
    <lineage>
        <taxon>Eukaryota</taxon>
        <taxon>Metazoa</taxon>
        <taxon>Spiralia</taxon>
        <taxon>Lophotrochozoa</taxon>
        <taxon>Platyhelminthes</taxon>
        <taxon>Cestoda</taxon>
        <taxon>Eucestoda</taxon>
        <taxon>Cyclophyllidea</taxon>
        <taxon>Hymenolepididae</taxon>
        <taxon>Rodentolepis</taxon>
    </lineage>
</organism>
<reference evidence="4" key="1">
    <citation type="submission" date="2016-04" db="UniProtKB">
        <authorList>
            <consortium name="WormBaseParasite"/>
        </authorList>
    </citation>
    <scope>IDENTIFICATION</scope>
</reference>
<keyword evidence="3" id="KW-1185">Reference proteome</keyword>
<dbReference type="GO" id="GO:0030866">
    <property type="term" value="P:cortical actin cytoskeleton organization"/>
    <property type="evidence" value="ECO:0007669"/>
    <property type="project" value="TreeGrafter"/>
</dbReference>
<name>A0A158QH77_RODNA</name>
<dbReference type="STRING" id="102285.A0A158QH77"/>
<dbReference type="GO" id="GO:0006893">
    <property type="term" value="P:Golgi to plasma membrane transport"/>
    <property type="evidence" value="ECO:0007669"/>
    <property type="project" value="TreeGrafter"/>
</dbReference>
<dbReference type="GO" id="GO:0045159">
    <property type="term" value="F:myosin II binding"/>
    <property type="evidence" value="ECO:0007669"/>
    <property type="project" value="TreeGrafter"/>
</dbReference>
<sequence length="477" mass="50959">MAQKIFQSIRRLPAQLTPMRKKQDTVEVVGSHYKINVFSNIGFPSKPSSLAYDQTLDVFALATREGLLYVYGKPGIVYYGSHKDASEIIKVVFIVGKGKLLTLSDSDDIFIWEIDLSATPHPCLQNVGRLSNVSILLEPKRLDPESVDYIESHVTAMIVESSNSSIIVGTDQGSVAFIKRNTNVKQGVAQDESSMWIFPKQEDVLTAHHVMQSIPSEKRARLRLDAVVVLSEQPGYNGRLLIGYSSGVCLLYDLHGHGVLAILPCQYELESATWCGGSGLPVRGATSNPTQAPPHLGTRLLTAYGNGSLGVWQIPLFVTGPGLAKGLSTQVLQMMESPSMPYGPFPCKLISKVFWLPSHKGGITVFAGGLPRSLYANNNTVSILRGSNLDQAAAANLAAALRADSEGDYEDSTGEEDAFDQTGGDGVTLASGLVPGAPVHVFDSDAPEHVCLDLPSPVVDVCSLGPSGGPASGLLVS</sequence>
<dbReference type="SUPFAM" id="SSF50978">
    <property type="entry name" value="WD40 repeat-like"/>
    <property type="match status" value="1"/>
</dbReference>
<dbReference type="AlphaFoldDB" id="A0A158QH77"/>
<dbReference type="GO" id="GO:0005886">
    <property type="term" value="C:plasma membrane"/>
    <property type="evidence" value="ECO:0007669"/>
    <property type="project" value="TreeGrafter"/>
</dbReference>
<gene>
    <name evidence="2" type="ORF">HNAJ_LOCUS1674</name>
</gene>
<evidence type="ECO:0000313" key="2">
    <source>
        <dbReference type="EMBL" id="VDN97533.1"/>
    </source>
</evidence>
<dbReference type="PANTHER" id="PTHR10241">
    <property type="entry name" value="LETHAL 2 GIANT LARVAE PROTEIN"/>
    <property type="match status" value="1"/>
</dbReference>
<accession>A0A158QH77</accession>
<dbReference type="OrthoDB" id="6257725at2759"/>
<dbReference type="EMBL" id="UZAE01000686">
    <property type="protein sequence ID" value="VDN97533.1"/>
    <property type="molecule type" value="Genomic_DNA"/>
</dbReference>
<dbReference type="GO" id="GO:0005096">
    <property type="term" value="F:GTPase activator activity"/>
    <property type="evidence" value="ECO:0007669"/>
    <property type="project" value="TreeGrafter"/>
</dbReference>
<dbReference type="PANTHER" id="PTHR10241:SF29">
    <property type="entry name" value="LETHAL(2) GIANT LARVAE PROTEIN"/>
    <property type="match status" value="1"/>
</dbReference>
<evidence type="ECO:0000259" key="1">
    <source>
        <dbReference type="Pfam" id="PF08366"/>
    </source>
</evidence>
<feature type="domain" description="Lethal giant larvae homologue 2" evidence="1">
    <location>
        <begin position="339"/>
        <end position="388"/>
    </location>
</feature>
<dbReference type="GO" id="GO:0030864">
    <property type="term" value="C:cortical actin cytoskeleton"/>
    <property type="evidence" value="ECO:0007669"/>
    <property type="project" value="TreeGrafter"/>
</dbReference>
<proteinExistence type="predicted"/>
<dbReference type="GO" id="GO:0019905">
    <property type="term" value="F:syntaxin binding"/>
    <property type="evidence" value="ECO:0007669"/>
    <property type="project" value="TreeGrafter"/>
</dbReference>
<dbReference type="WBParaSite" id="HNAJ_0000167501-mRNA-1">
    <property type="protein sequence ID" value="HNAJ_0000167501-mRNA-1"/>
    <property type="gene ID" value="HNAJ_0000167501"/>
</dbReference>